<evidence type="ECO:0000256" key="4">
    <source>
        <dbReference type="ARBA" id="ARBA00022692"/>
    </source>
</evidence>
<evidence type="ECO:0000313" key="9">
    <source>
        <dbReference type="EMBL" id="NKE46282.1"/>
    </source>
</evidence>
<dbReference type="PANTHER" id="PTHR43163">
    <property type="entry name" value="DIPEPTIDE TRANSPORT SYSTEM PERMEASE PROTEIN DPPB-RELATED"/>
    <property type="match status" value="1"/>
</dbReference>
<evidence type="ECO:0000256" key="7">
    <source>
        <dbReference type="RuleBase" id="RU363032"/>
    </source>
</evidence>
<feature type="transmembrane region" description="Helical" evidence="7">
    <location>
        <begin position="101"/>
        <end position="123"/>
    </location>
</feature>
<comment type="subcellular location">
    <subcellularLocation>
        <location evidence="1 7">Cell membrane</location>
        <topology evidence="1 7">Multi-pass membrane protein</topology>
    </subcellularLocation>
</comment>
<dbReference type="SUPFAM" id="SSF161098">
    <property type="entry name" value="MetI-like"/>
    <property type="match status" value="1"/>
</dbReference>
<gene>
    <name evidence="9" type="ORF">HB662_15960</name>
</gene>
<dbReference type="InterPro" id="IPR035906">
    <property type="entry name" value="MetI-like_sf"/>
</dbReference>
<dbReference type="EMBL" id="JAAVTX010000004">
    <property type="protein sequence ID" value="NKE46282.1"/>
    <property type="molecule type" value="Genomic_DNA"/>
</dbReference>
<comment type="similarity">
    <text evidence="7">Belongs to the binding-protein-dependent transport system permease family.</text>
</comment>
<dbReference type="RefSeq" id="WP_168050783.1">
    <property type="nucleotide sequence ID" value="NZ_JAATJR010000004.1"/>
</dbReference>
<evidence type="ECO:0000256" key="3">
    <source>
        <dbReference type="ARBA" id="ARBA00022475"/>
    </source>
</evidence>
<evidence type="ECO:0000256" key="2">
    <source>
        <dbReference type="ARBA" id="ARBA00022448"/>
    </source>
</evidence>
<name>A0ABX1F1U8_9PROT</name>
<dbReference type="PROSITE" id="PS50928">
    <property type="entry name" value="ABC_TM1"/>
    <property type="match status" value="1"/>
</dbReference>
<dbReference type="PANTHER" id="PTHR43163:SF8">
    <property type="entry name" value="D,D-DIPEPTIDE TRANSPORT SYSTEM PERMEASE PROTEIN DDPB-RELATED"/>
    <property type="match status" value="1"/>
</dbReference>
<dbReference type="InterPro" id="IPR000515">
    <property type="entry name" value="MetI-like"/>
</dbReference>
<feature type="transmembrane region" description="Helical" evidence="7">
    <location>
        <begin position="12"/>
        <end position="30"/>
    </location>
</feature>
<reference evidence="9 10" key="1">
    <citation type="submission" date="2020-03" db="EMBL/GenBank/DDBJ databases">
        <title>Roseomonas selenitidurans sp. nov. isolated from soil.</title>
        <authorList>
            <person name="Liu H."/>
        </authorList>
    </citation>
    <scope>NUCLEOTIDE SEQUENCE [LARGE SCALE GENOMIC DNA]</scope>
    <source>
        <strain evidence="9 10">JCM 15073</strain>
    </source>
</reference>
<feature type="domain" description="ABC transmembrane type-1" evidence="8">
    <location>
        <begin position="95"/>
        <end position="326"/>
    </location>
</feature>
<dbReference type="Pfam" id="PF19300">
    <property type="entry name" value="BPD_transp_1_N"/>
    <property type="match status" value="1"/>
</dbReference>
<feature type="transmembrane region" description="Helical" evidence="7">
    <location>
        <begin position="135"/>
        <end position="159"/>
    </location>
</feature>
<keyword evidence="6 7" id="KW-0472">Membrane</keyword>
<evidence type="ECO:0000256" key="6">
    <source>
        <dbReference type="ARBA" id="ARBA00023136"/>
    </source>
</evidence>
<keyword evidence="5 7" id="KW-1133">Transmembrane helix</keyword>
<dbReference type="Gene3D" id="1.10.3720.10">
    <property type="entry name" value="MetI-like"/>
    <property type="match status" value="1"/>
</dbReference>
<keyword evidence="10" id="KW-1185">Reference proteome</keyword>
<evidence type="ECO:0000256" key="5">
    <source>
        <dbReference type="ARBA" id="ARBA00022989"/>
    </source>
</evidence>
<proteinExistence type="inferred from homology"/>
<protein>
    <submittedName>
        <fullName evidence="9">ABC transporter permease</fullName>
    </submittedName>
</protein>
<sequence length="334" mass="36118">MTRALARQAGILAATFLGLFFVTFAIGRLMPLDPVLAVTGPDISDEIYQQVRAEMGLDDPIIVQFFRYTWQVARLDFGTSIVTRETVAADILRVFPATLELATAGTLIGMLIGVPAGIAAAVWRGGVVDAVVRVLTLVGYSAPVFWKGLMLLLVFYVWLGWVEGPGRIDVVWEGMVEPVTGIIILDAAMAGEWEMVQNAFGHLILPAVSLGYGAAAYIGRMTRSFMLDQMRQEYVTAARAKGLSELRIVVRHVLPNCAVQLITAVALTYGLLLEGAVLTETVFAWPGLGQYMTRAMFNADMNAVLGGTFVIGAVFVALNLAADTLYRVLDPRAG</sequence>
<evidence type="ECO:0000313" key="10">
    <source>
        <dbReference type="Proteomes" id="UP000765160"/>
    </source>
</evidence>
<keyword evidence="4 7" id="KW-0812">Transmembrane</keyword>
<accession>A0ABX1F1U8</accession>
<dbReference type="CDD" id="cd06261">
    <property type="entry name" value="TM_PBP2"/>
    <property type="match status" value="1"/>
</dbReference>
<dbReference type="InterPro" id="IPR045621">
    <property type="entry name" value="BPD_transp_1_N"/>
</dbReference>
<feature type="transmembrane region" description="Helical" evidence="7">
    <location>
        <begin position="261"/>
        <end position="283"/>
    </location>
</feature>
<feature type="transmembrane region" description="Helical" evidence="7">
    <location>
        <begin position="303"/>
        <end position="322"/>
    </location>
</feature>
<feature type="transmembrane region" description="Helical" evidence="7">
    <location>
        <begin position="199"/>
        <end position="219"/>
    </location>
</feature>
<comment type="caution">
    <text evidence="9">The sequence shown here is derived from an EMBL/GenBank/DDBJ whole genome shotgun (WGS) entry which is preliminary data.</text>
</comment>
<organism evidence="9 10">
    <name type="scientific">Falsiroseomonas frigidaquae</name>
    <dbReference type="NCBI Taxonomy" id="487318"/>
    <lineage>
        <taxon>Bacteria</taxon>
        <taxon>Pseudomonadati</taxon>
        <taxon>Pseudomonadota</taxon>
        <taxon>Alphaproteobacteria</taxon>
        <taxon>Acetobacterales</taxon>
        <taxon>Roseomonadaceae</taxon>
        <taxon>Falsiroseomonas</taxon>
    </lineage>
</organism>
<evidence type="ECO:0000256" key="1">
    <source>
        <dbReference type="ARBA" id="ARBA00004651"/>
    </source>
</evidence>
<keyword evidence="2 7" id="KW-0813">Transport</keyword>
<dbReference type="Pfam" id="PF00528">
    <property type="entry name" value="BPD_transp_1"/>
    <property type="match status" value="1"/>
</dbReference>
<evidence type="ECO:0000259" key="8">
    <source>
        <dbReference type="PROSITE" id="PS50928"/>
    </source>
</evidence>
<dbReference type="Proteomes" id="UP000765160">
    <property type="component" value="Unassembled WGS sequence"/>
</dbReference>
<keyword evidence="3" id="KW-1003">Cell membrane</keyword>